<gene>
    <name evidence="3" type="ORF">ZIOFF_061633</name>
</gene>
<dbReference type="GO" id="GO:0003680">
    <property type="term" value="F:minor groove of adenine-thymine-rich DNA binding"/>
    <property type="evidence" value="ECO:0007669"/>
    <property type="project" value="InterPro"/>
</dbReference>
<evidence type="ECO:0000256" key="1">
    <source>
        <dbReference type="SAM" id="MobiDB-lite"/>
    </source>
</evidence>
<keyword evidence="4" id="KW-1185">Reference proteome</keyword>
<dbReference type="PANTHER" id="PTHR31100:SF69">
    <property type="entry name" value="AT-HOOK MOTIF NUCLEAR-LOCALIZED PROTEIN 17-RELATED"/>
    <property type="match status" value="1"/>
</dbReference>
<dbReference type="Proteomes" id="UP000734854">
    <property type="component" value="Unassembled WGS sequence"/>
</dbReference>
<evidence type="ECO:0000259" key="2">
    <source>
        <dbReference type="PROSITE" id="PS51742"/>
    </source>
</evidence>
<dbReference type="GO" id="GO:0005634">
    <property type="term" value="C:nucleus"/>
    <property type="evidence" value="ECO:0007669"/>
    <property type="project" value="TreeGrafter"/>
</dbReference>
<protein>
    <recommendedName>
        <fullName evidence="2">PPC domain-containing protein</fullName>
    </recommendedName>
</protein>
<dbReference type="InterPro" id="IPR014476">
    <property type="entry name" value="AHL15-29"/>
</dbReference>
<feature type="region of interest" description="Disordered" evidence="1">
    <location>
        <begin position="85"/>
        <end position="123"/>
    </location>
</feature>
<dbReference type="SUPFAM" id="SSF117856">
    <property type="entry name" value="AF0104/ALDC/Ptd012-like"/>
    <property type="match status" value="1"/>
</dbReference>
<proteinExistence type="predicted"/>
<comment type="caution">
    <text evidence="3">The sequence shown here is derived from an EMBL/GenBank/DDBJ whole genome shotgun (WGS) entry which is preliminary data.</text>
</comment>
<dbReference type="GO" id="GO:0003700">
    <property type="term" value="F:DNA-binding transcription factor activity"/>
    <property type="evidence" value="ECO:0007669"/>
    <property type="project" value="TreeGrafter"/>
</dbReference>
<dbReference type="PANTHER" id="PTHR31100">
    <property type="entry name" value="AT-HOOK MOTIF NUCLEAR-LOCALIZED PROTEIN 15"/>
    <property type="match status" value="1"/>
</dbReference>
<reference evidence="3 4" key="1">
    <citation type="submission" date="2020-08" db="EMBL/GenBank/DDBJ databases">
        <title>Plant Genome Project.</title>
        <authorList>
            <person name="Zhang R.-G."/>
        </authorList>
    </citation>
    <scope>NUCLEOTIDE SEQUENCE [LARGE SCALE GENOMIC DNA]</scope>
    <source>
        <tissue evidence="3">Rhizome</tissue>
    </source>
</reference>
<dbReference type="CDD" id="cd11378">
    <property type="entry name" value="DUF296"/>
    <property type="match status" value="1"/>
</dbReference>
<dbReference type="Pfam" id="PF03479">
    <property type="entry name" value="PCC"/>
    <property type="match status" value="1"/>
</dbReference>
<dbReference type="PROSITE" id="PS51742">
    <property type="entry name" value="PPC"/>
    <property type="match status" value="1"/>
</dbReference>
<evidence type="ECO:0000313" key="4">
    <source>
        <dbReference type="Proteomes" id="UP000734854"/>
    </source>
</evidence>
<dbReference type="AlphaFoldDB" id="A0A8J5KER9"/>
<name>A0A8J5KER9_ZINOF</name>
<dbReference type="EMBL" id="JACMSC010000017">
    <property type="protein sequence ID" value="KAG6478199.1"/>
    <property type="molecule type" value="Genomic_DNA"/>
</dbReference>
<dbReference type="InterPro" id="IPR005175">
    <property type="entry name" value="PPC_dom"/>
</dbReference>
<accession>A0A8J5KER9</accession>
<organism evidence="3 4">
    <name type="scientific">Zingiber officinale</name>
    <name type="common">Ginger</name>
    <name type="synonym">Amomum zingiber</name>
    <dbReference type="NCBI Taxonomy" id="94328"/>
    <lineage>
        <taxon>Eukaryota</taxon>
        <taxon>Viridiplantae</taxon>
        <taxon>Streptophyta</taxon>
        <taxon>Embryophyta</taxon>
        <taxon>Tracheophyta</taxon>
        <taxon>Spermatophyta</taxon>
        <taxon>Magnoliopsida</taxon>
        <taxon>Liliopsida</taxon>
        <taxon>Zingiberales</taxon>
        <taxon>Zingiberaceae</taxon>
        <taxon>Zingiber</taxon>
    </lineage>
</organism>
<sequence>MFFDNFLEKKMMQSSKQGEEVMLRVHFQQLQHGNQYYERPAEYSVCEDSSRFTRGEIRKHYKLEGEQDGAGEKRILAAGDGATIEVAKRRRGRPPGSKNKPKPADFAEDTAQPPSAAASSGMGCHVLEIPSGGDVVDSLERFARQRGLGVCVLGASGAVSNVALLQPPDATVAFRGRFEILSMSATVLPPAMAALGSTRTTVSVSMAAPGGHVMGGTVAGPLTAAGTVVVVTAGFANPTFHQLPAEDDVSVSVSVSGGSDETEENKHQSKHRMPIYSGHQRGDALIKEEVMILSKEVQEKNLEQRGARKESPSTYVAVSATSASKFAVIELLIRSYFFGTALHCIFSNQKTASADPALTHICIYVFLLIQADFHSAIDVLSAFNWITCSSILHPEEFLNYEATTIGTKHPTDFFILCTAVITDFQN</sequence>
<dbReference type="Gene3D" id="3.30.1330.80">
    <property type="entry name" value="Hypothetical protein, similar to alpha- acetolactate decarboxylase, domain 2"/>
    <property type="match status" value="1"/>
</dbReference>
<feature type="domain" description="PPC" evidence="2">
    <location>
        <begin position="119"/>
        <end position="256"/>
    </location>
</feature>
<evidence type="ECO:0000313" key="3">
    <source>
        <dbReference type="EMBL" id="KAG6478199.1"/>
    </source>
</evidence>
<feature type="region of interest" description="Disordered" evidence="1">
    <location>
        <begin position="252"/>
        <end position="271"/>
    </location>
</feature>